<sequence>MAWLTELGYEAISYDTYDAARVEFPAGPWGIGQPSEVQSVEGEQTVIAYAAPPAAGIASVARQLDTRLSALGYRLDYRCDGASCGDNYDFAYVTSRPLRDAYAHRQGPSIDRILVASEDGLHYRLLKKTGESGGDMLSVTLTDHADRHVPVGVVLRITRKYREVASDEPAGASLAQQVVHFVSASAEVDEQADAALSGVAAWMKRHPRARIAIVGYSDAQGDERGNQVLSEQRAASVENMLKHTYAIAPDRLDTHGNGASSPIGDNAMESGRAQNRRVEFHELDIQSHPGSM</sequence>
<evidence type="ECO:0000256" key="4">
    <source>
        <dbReference type="PROSITE-ProRule" id="PRU00473"/>
    </source>
</evidence>
<dbReference type="GO" id="GO:0009279">
    <property type="term" value="C:cell outer membrane"/>
    <property type="evidence" value="ECO:0007669"/>
    <property type="project" value="UniProtKB-SubCell"/>
</dbReference>
<dbReference type="InterPro" id="IPR006665">
    <property type="entry name" value="OmpA-like"/>
</dbReference>
<evidence type="ECO:0000313" key="7">
    <source>
        <dbReference type="Proteomes" id="UP000254711"/>
    </source>
</evidence>
<proteinExistence type="predicted"/>
<gene>
    <name evidence="6" type="ORF">DVT68_08380</name>
</gene>
<keyword evidence="3" id="KW-0998">Cell outer membrane</keyword>
<dbReference type="EMBL" id="QQSY01000002">
    <property type="protein sequence ID" value="RDI98538.1"/>
    <property type="molecule type" value="Genomic_DNA"/>
</dbReference>
<comment type="caution">
    <text evidence="6">The sequence shown here is derived from an EMBL/GenBank/DDBJ whole genome shotgun (WGS) entry which is preliminary data.</text>
</comment>
<dbReference type="InterPro" id="IPR036737">
    <property type="entry name" value="OmpA-like_sf"/>
</dbReference>
<protein>
    <submittedName>
        <fullName evidence="6">OmpA family protein</fullName>
    </submittedName>
</protein>
<dbReference type="PANTHER" id="PTHR30329">
    <property type="entry name" value="STATOR ELEMENT OF FLAGELLAR MOTOR COMPLEX"/>
    <property type="match status" value="1"/>
</dbReference>
<reference evidence="6 7" key="1">
    <citation type="submission" date="2018-07" db="EMBL/GenBank/DDBJ databases">
        <title>Dyella solisilvae sp. nov., isolated from the pine and broad-leaved mixed forest soil.</title>
        <authorList>
            <person name="Gao Z."/>
            <person name="Qiu L."/>
        </authorList>
    </citation>
    <scope>NUCLEOTIDE SEQUENCE [LARGE SCALE GENOMIC DNA]</scope>
    <source>
        <strain evidence="6 7">DHG54</strain>
    </source>
</reference>
<dbReference type="InterPro" id="IPR050330">
    <property type="entry name" value="Bact_OuterMem_StrucFunc"/>
</dbReference>
<dbReference type="PRINTS" id="PR01021">
    <property type="entry name" value="OMPADOMAIN"/>
</dbReference>
<dbReference type="SUPFAM" id="SSF103088">
    <property type="entry name" value="OmpA-like"/>
    <property type="match status" value="1"/>
</dbReference>
<dbReference type="AlphaFoldDB" id="A0A370K7A0"/>
<dbReference type="Pfam" id="PF00691">
    <property type="entry name" value="OmpA"/>
    <property type="match status" value="1"/>
</dbReference>
<name>A0A370K7A0_9GAMM</name>
<evidence type="ECO:0000256" key="3">
    <source>
        <dbReference type="ARBA" id="ARBA00023237"/>
    </source>
</evidence>
<comment type="subcellular location">
    <subcellularLocation>
        <location evidence="1">Cell outer membrane</location>
    </subcellularLocation>
</comment>
<keyword evidence="2 4" id="KW-0472">Membrane</keyword>
<dbReference type="Proteomes" id="UP000254711">
    <property type="component" value="Unassembled WGS sequence"/>
</dbReference>
<evidence type="ECO:0000313" key="6">
    <source>
        <dbReference type="EMBL" id="RDI98538.1"/>
    </source>
</evidence>
<evidence type="ECO:0000256" key="1">
    <source>
        <dbReference type="ARBA" id="ARBA00004442"/>
    </source>
</evidence>
<evidence type="ECO:0000259" key="5">
    <source>
        <dbReference type="PROSITE" id="PS51123"/>
    </source>
</evidence>
<dbReference type="CDD" id="cd07185">
    <property type="entry name" value="OmpA_C-like"/>
    <property type="match status" value="1"/>
</dbReference>
<keyword evidence="7" id="KW-1185">Reference proteome</keyword>
<evidence type="ECO:0000256" key="2">
    <source>
        <dbReference type="ARBA" id="ARBA00023136"/>
    </source>
</evidence>
<dbReference type="PROSITE" id="PS51123">
    <property type="entry name" value="OMPA_2"/>
    <property type="match status" value="1"/>
</dbReference>
<dbReference type="Gene3D" id="3.30.1330.60">
    <property type="entry name" value="OmpA-like domain"/>
    <property type="match status" value="1"/>
</dbReference>
<feature type="domain" description="OmpA-like" evidence="5">
    <location>
        <begin position="168"/>
        <end position="286"/>
    </location>
</feature>
<accession>A0A370K7A0</accession>
<organism evidence="6 7">
    <name type="scientific">Dyella solisilvae</name>
    <dbReference type="NCBI Taxonomy" id="1920168"/>
    <lineage>
        <taxon>Bacteria</taxon>
        <taxon>Pseudomonadati</taxon>
        <taxon>Pseudomonadota</taxon>
        <taxon>Gammaproteobacteria</taxon>
        <taxon>Lysobacterales</taxon>
        <taxon>Rhodanobacteraceae</taxon>
        <taxon>Dyella</taxon>
    </lineage>
</organism>
<dbReference type="InterPro" id="IPR006664">
    <property type="entry name" value="OMP_bac"/>
</dbReference>
<dbReference type="PANTHER" id="PTHR30329:SF21">
    <property type="entry name" value="LIPOPROTEIN YIAD-RELATED"/>
    <property type="match status" value="1"/>
</dbReference>